<evidence type="ECO:0000313" key="2">
    <source>
        <dbReference type="Proteomes" id="UP000886501"/>
    </source>
</evidence>
<feature type="non-terminal residue" evidence="1">
    <location>
        <position position="1"/>
    </location>
</feature>
<evidence type="ECO:0000313" key="1">
    <source>
        <dbReference type="EMBL" id="KAF9641917.1"/>
    </source>
</evidence>
<dbReference type="EMBL" id="MU118920">
    <property type="protein sequence ID" value="KAF9641917.1"/>
    <property type="molecule type" value="Genomic_DNA"/>
</dbReference>
<keyword evidence="2" id="KW-1185">Reference proteome</keyword>
<dbReference type="Proteomes" id="UP000886501">
    <property type="component" value="Unassembled WGS sequence"/>
</dbReference>
<protein>
    <submittedName>
        <fullName evidence="1">Uncharacterized protein</fullName>
    </submittedName>
</protein>
<name>A0ACB6YXD2_THEGA</name>
<accession>A0ACB6YXD2</accession>
<comment type="caution">
    <text evidence="1">The sequence shown here is derived from an EMBL/GenBank/DDBJ whole genome shotgun (WGS) entry which is preliminary data.</text>
</comment>
<reference evidence="1" key="1">
    <citation type="submission" date="2019-10" db="EMBL/GenBank/DDBJ databases">
        <authorList>
            <consortium name="DOE Joint Genome Institute"/>
            <person name="Kuo A."/>
            <person name="Miyauchi S."/>
            <person name="Kiss E."/>
            <person name="Drula E."/>
            <person name="Kohler A."/>
            <person name="Sanchez-Garcia M."/>
            <person name="Andreopoulos B."/>
            <person name="Barry K.W."/>
            <person name="Bonito G."/>
            <person name="Buee M."/>
            <person name="Carver A."/>
            <person name="Chen C."/>
            <person name="Cichocki N."/>
            <person name="Clum A."/>
            <person name="Culley D."/>
            <person name="Crous P.W."/>
            <person name="Fauchery L."/>
            <person name="Girlanda M."/>
            <person name="Hayes R."/>
            <person name="Keri Z."/>
            <person name="Labutti K."/>
            <person name="Lipzen A."/>
            <person name="Lombard V."/>
            <person name="Magnuson J."/>
            <person name="Maillard F."/>
            <person name="Morin E."/>
            <person name="Murat C."/>
            <person name="Nolan M."/>
            <person name="Ohm R."/>
            <person name="Pangilinan J."/>
            <person name="Pereira M."/>
            <person name="Perotto S."/>
            <person name="Peter M."/>
            <person name="Riley R."/>
            <person name="Sitrit Y."/>
            <person name="Stielow B."/>
            <person name="Szollosi G."/>
            <person name="Zifcakova L."/>
            <person name="Stursova M."/>
            <person name="Spatafora J.W."/>
            <person name="Tedersoo L."/>
            <person name="Vaario L.-M."/>
            <person name="Yamada A."/>
            <person name="Yan M."/>
            <person name="Wang P."/>
            <person name="Xu J."/>
            <person name="Bruns T."/>
            <person name="Baldrian P."/>
            <person name="Vilgalys R."/>
            <person name="Henrissat B."/>
            <person name="Grigoriev I.V."/>
            <person name="Hibbett D."/>
            <person name="Nagy L.G."/>
            <person name="Martin F.M."/>
        </authorList>
    </citation>
    <scope>NUCLEOTIDE SEQUENCE</scope>
    <source>
        <strain evidence="1">P2</strain>
    </source>
</reference>
<organism evidence="1 2">
    <name type="scientific">Thelephora ganbajun</name>
    <name type="common">Ganba fungus</name>
    <dbReference type="NCBI Taxonomy" id="370292"/>
    <lineage>
        <taxon>Eukaryota</taxon>
        <taxon>Fungi</taxon>
        <taxon>Dikarya</taxon>
        <taxon>Basidiomycota</taxon>
        <taxon>Agaricomycotina</taxon>
        <taxon>Agaricomycetes</taxon>
        <taxon>Thelephorales</taxon>
        <taxon>Thelephoraceae</taxon>
        <taxon>Thelephora</taxon>
    </lineage>
</organism>
<proteinExistence type="predicted"/>
<reference evidence="1" key="2">
    <citation type="journal article" date="2020" name="Nat. Commun.">
        <title>Large-scale genome sequencing of mycorrhizal fungi provides insights into the early evolution of symbiotic traits.</title>
        <authorList>
            <person name="Miyauchi S."/>
            <person name="Kiss E."/>
            <person name="Kuo A."/>
            <person name="Drula E."/>
            <person name="Kohler A."/>
            <person name="Sanchez-Garcia M."/>
            <person name="Morin E."/>
            <person name="Andreopoulos B."/>
            <person name="Barry K.W."/>
            <person name="Bonito G."/>
            <person name="Buee M."/>
            <person name="Carver A."/>
            <person name="Chen C."/>
            <person name="Cichocki N."/>
            <person name="Clum A."/>
            <person name="Culley D."/>
            <person name="Crous P.W."/>
            <person name="Fauchery L."/>
            <person name="Girlanda M."/>
            <person name="Hayes R.D."/>
            <person name="Keri Z."/>
            <person name="LaButti K."/>
            <person name="Lipzen A."/>
            <person name="Lombard V."/>
            <person name="Magnuson J."/>
            <person name="Maillard F."/>
            <person name="Murat C."/>
            <person name="Nolan M."/>
            <person name="Ohm R.A."/>
            <person name="Pangilinan J."/>
            <person name="Pereira M.F."/>
            <person name="Perotto S."/>
            <person name="Peter M."/>
            <person name="Pfister S."/>
            <person name="Riley R."/>
            <person name="Sitrit Y."/>
            <person name="Stielow J.B."/>
            <person name="Szollosi G."/>
            <person name="Zifcakova L."/>
            <person name="Stursova M."/>
            <person name="Spatafora J.W."/>
            <person name="Tedersoo L."/>
            <person name="Vaario L.M."/>
            <person name="Yamada A."/>
            <person name="Yan M."/>
            <person name="Wang P."/>
            <person name="Xu J."/>
            <person name="Bruns T."/>
            <person name="Baldrian P."/>
            <person name="Vilgalys R."/>
            <person name="Dunand C."/>
            <person name="Henrissat B."/>
            <person name="Grigoriev I.V."/>
            <person name="Hibbett D."/>
            <person name="Nagy L.G."/>
            <person name="Martin F.M."/>
        </authorList>
    </citation>
    <scope>NUCLEOTIDE SEQUENCE</scope>
    <source>
        <strain evidence="1">P2</strain>
    </source>
</reference>
<gene>
    <name evidence="1" type="ORF">BDM02DRAFT_3133469</name>
</gene>
<sequence>APAECALAFRRTGVFREVESLASRMSAAKSKEDVKKDESTPEPTATPPPMATTFTTSTPGYKKLASLALEPKDAITLQARVCPPGDSRYTTSDAKVFFNPASAQRHQGTFLEVFGRKAKPMHIQTLFSVFVKKLQGSLTQMEPCRVVTIAQGVDALTGSPSFASSCRAQPPAESDSRGRWILGMWTRVIYLQWLR</sequence>